<feature type="compositionally biased region" description="Basic residues" evidence="1">
    <location>
        <begin position="17"/>
        <end position="26"/>
    </location>
</feature>
<gene>
    <name evidence="2" type="ORF">CERSUDRAFT_116640</name>
</gene>
<evidence type="ECO:0000256" key="1">
    <source>
        <dbReference type="SAM" id="MobiDB-lite"/>
    </source>
</evidence>
<feature type="compositionally biased region" description="Acidic residues" evidence="1">
    <location>
        <begin position="90"/>
        <end position="106"/>
    </location>
</feature>
<feature type="compositionally biased region" description="Basic and acidic residues" evidence="1">
    <location>
        <begin position="226"/>
        <end position="235"/>
    </location>
</feature>
<organism evidence="2 3">
    <name type="scientific">Ceriporiopsis subvermispora (strain B)</name>
    <name type="common">White-rot fungus</name>
    <name type="synonym">Gelatoporia subvermispora</name>
    <dbReference type="NCBI Taxonomy" id="914234"/>
    <lineage>
        <taxon>Eukaryota</taxon>
        <taxon>Fungi</taxon>
        <taxon>Dikarya</taxon>
        <taxon>Basidiomycota</taxon>
        <taxon>Agaricomycotina</taxon>
        <taxon>Agaricomycetes</taxon>
        <taxon>Polyporales</taxon>
        <taxon>Gelatoporiaceae</taxon>
        <taxon>Gelatoporia</taxon>
    </lineage>
</organism>
<accession>M2PGN4</accession>
<name>M2PGN4_CERS8</name>
<feature type="compositionally biased region" description="Basic residues" evidence="1">
    <location>
        <begin position="33"/>
        <end position="43"/>
    </location>
</feature>
<sequence>MDESVPADGPSTPGRGRGSRGSHKPRGGLGKYLRARGRGRGRGGRPAEWGQRLVLEGEEQVEQDEEEAQELQQKYARRQLGSNADRYVEPEPELDSGGEEVVEPEVDLSSFLERQRISDAAGPSSTLLHEEDDDVDHSLDHLIPRAHASSQNKKGKVTQIEWDARLEEMSREKAAAEAKWDLKARFRAQTANQRGKPSPRGKVGSRSQADDRAYVEAPPLPSEPQKPLKTDKEGMEDFLDDLLG</sequence>
<feature type="region of interest" description="Disordered" evidence="1">
    <location>
        <begin position="1"/>
        <end position="106"/>
    </location>
</feature>
<reference evidence="2 3" key="1">
    <citation type="journal article" date="2012" name="Proc. Natl. Acad. Sci. U.S.A.">
        <title>Comparative genomics of Ceriporiopsis subvermispora and Phanerochaete chrysosporium provide insight into selective ligninolysis.</title>
        <authorList>
            <person name="Fernandez-Fueyo E."/>
            <person name="Ruiz-Duenas F.J."/>
            <person name="Ferreira P."/>
            <person name="Floudas D."/>
            <person name="Hibbett D.S."/>
            <person name="Canessa P."/>
            <person name="Larrondo L.F."/>
            <person name="James T.Y."/>
            <person name="Seelenfreund D."/>
            <person name="Lobos S."/>
            <person name="Polanco R."/>
            <person name="Tello M."/>
            <person name="Honda Y."/>
            <person name="Watanabe T."/>
            <person name="Watanabe T."/>
            <person name="Ryu J.S."/>
            <person name="Kubicek C.P."/>
            <person name="Schmoll M."/>
            <person name="Gaskell J."/>
            <person name="Hammel K.E."/>
            <person name="St John F.J."/>
            <person name="Vanden Wymelenberg A."/>
            <person name="Sabat G."/>
            <person name="Splinter BonDurant S."/>
            <person name="Syed K."/>
            <person name="Yadav J.S."/>
            <person name="Doddapaneni H."/>
            <person name="Subramanian V."/>
            <person name="Lavin J.L."/>
            <person name="Oguiza J.A."/>
            <person name="Perez G."/>
            <person name="Pisabarro A.G."/>
            <person name="Ramirez L."/>
            <person name="Santoyo F."/>
            <person name="Master E."/>
            <person name="Coutinho P.M."/>
            <person name="Henrissat B."/>
            <person name="Lombard V."/>
            <person name="Magnuson J.K."/>
            <person name="Kuees U."/>
            <person name="Hori C."/>
            <person name="Igarashi K."/>
            <person name="Samejima M."/>
            <person name="Held B.W."/>
            <person name="Barry K.W."/>
            <person name="LaButti K.M."/>
            <person name="Lapidus A."/>
            <person name="Lindquist E.A."/>
            <person name="Lucas S.M."/>
            <person name="Riley R."/>
            <person name="Salamov A.A."/>
            <person name="Hoffmeister D."/>
            <person name="Schwenk D."/>
            <person name="Hadar Y."/>
            <person name="Yarden O."/>
            <person name="de Vries R.P."/>
            <person name="Wiebenga A."/>
            <person name="Stenlid J."/>
            <person name="Eastwood D."/>
            <person name="Grigoriev I.V."/>
            <person name="Berka R.M."/>
            <person name="Blanchette R.A."/>
            <person name="Kersten P."/>
            <person name="Martinez A.T."/>
            <person name="Vicuna R."/>
            <person name="Cullen D."/>
        </authorList>
    </citation>
    <scope>NUCLEOTIDE SEQUENCE [LARGE SCALE GENOMIC DNA]</scope>
    <source>
        <strain evidence="2 3">B</strain>
    </source>
</reference>
<keyword evidence="3" id="KW-1185">Reference proteome</keyword>
<protein>
    <submittedName>
        <fullName evidence="2">Uncharacterized protein</fullName>
    </submittedName>
</protein>
<dbReference type="EMBL" id="KB445801">
    <property type="protein sequence ID" value="EMD35179.1"/>
    <property type="molecule type" value="Genomic_DNA"/>
</dbReference>
<dbReference type="Proteomes" id="UP000016930">
    <property type="component" value="Unassembled WGS sequence"/>
</dbReference>
<dbReference type="AlphaFoldDB" id="M2PGN4"/>
<evidence type="ECO:0000313" key="3">
    <source>
        <dbReference type="Proteomes" id="UP000016930"/>
    </source>
</evidence>
<dbReference type="HOGENOM" id="CLU_102303_0_0_1"/>
<evidence type="ECO:0000313" key="2">
    <source>
        <dbReference type="EMBL" id="EMD35179.1"/>
    </source>
</evidence>
<dbReference type="OrthoDB" id="2505473at2759"/>
<feature type="region of interest" description="Disordered" evidence="1">
    <location>
        <begin position="185"/>
        <end position="244"/>
    </location>
</feature>
<feature type="compositionally biased region" description="Acidic residues" evidence="1">
    <location>
        <begin position="56"/>
        <end position="69"/>
    </location>
</feature>
<proteinExistence type="predicted"/>